<reference evidence="2 3" key="1">
    <citation type="journal article" date="2023" name="G3 (Bethesda)">
        <title>A chromosome-length genome assembly and annotation of blackberry (Rubus argutus, cv. 'Hillquist').</title>
        <authorList>
            <person name="Bruna T."/>
            <person name="Aryal R."/>
            <person name="Dudchenko O."/>
            <person name="Sargent D.J."/>
            <person name="Mead D."/>
            <person name="Buti M."/>
            <person name="Cavallini A."/>
            <person name="Hytonen T."/>
            <person name="Andres J."/>
            <person name="Pham M."/>
            <person name="Weisz D."/>
            <person name="Mascagni F."/>
            <person name="Usai G."/>
            <person name="Natali L."/>
            <person name="Bassil N."/>
            <person name="Fernandez G.E."/>
            <person name="Lomsadze A."/>
            <person name="Armour M."/>
            <person name="Olukolu B."/>
            <person name="Poorten T."/>
            <person name="Britton C."/>
            <person name="Davik J."/>
            <person name="Ashrafi H."/>
            <person name="Aiden E.L."/>
            <person name="Borodovsky M."/>
            <person name="Worthington M."/>
        </authorList>
    </citation>
    <scope>NUCLEOTIDE SEQUENCE [LARGE SCALE GENOMIC DNA]</scope>
    <source>
        <strain evidence="2">PI 553951</strain>
    </source>
</reference>
<feature type="region of interest" description="Disordered" evidence="1">
    <location>
        <begin position="210"/>
        <end position="256"/>
    </location>
</feature>
<dbReference type="EMBL" id="JBEDUW010000006">
    <property type="protein sequence ID" value="KAK9920858.1"/>
    <property type="molecule type" value="Genomic_DNA"/>
</dbReference>
<protein>
    <submittedName>
        <fullName evidence="2">Uncharacterized protein</fullName>
    </submittedName>
</protein>
<accession>A0AAW1W8D0</accession>
<organism evidence="2 3">
    <name type="scientific">Rubus argutus</name>
    <name type="common">Southern blackberry</name>
    <dbReference type="NCBI Taxonomy" id="59490"/>
    <lineage>
        <taxon>Eukaryota</taxon>
        <taxon>Viridiplantae</taxon>
        <taxon>Streptophyta</taxon>
        <taxon>Embryophyta</taxon>
        <taxon>Tracheophyta</taxon>
        <taxon>Spermatophyta</taxon>
        <taxon>Magnoliopsida</taxon>
        <taxon>eudicotyledons</taxon>
        <taxon>Gunneridae</taxon>
        <taxon>Pentapetalae</taxon>
        <taxon>rosids</taxon>
        <taxon>fabids</taxon>
        <taxon>Rosales</taxon>
        <taxon>Rosaceae</taxon>
        <taxon>Rosoideae</taxon>
        <taxon>Rosoideae incertae sedis</taxon>
        <taxon>Rubus</taxon>
    </lineage>
</organism>
<feature type="compositionally biased region" description="Basic and acidic residues" evidence="1">
    <location>
        <begin position="246"/>
        <end position="256"/>
    </location>
</feature>
<dbReference type="Proteomes" id="UP001457282">
    <property type="component" value="Unassembled WGS sequence"/>
</dbReference>
<keyword evidence="3" id="KW-1185">Reference proteome</keyword>
<feature type="region of interest" description="Disordered" evidence="1">
    <location>
        <begin position="1"/>
        <end position="40"/>
    </location>
</feature>
<feature type="compositionally biased region" description="Basic and acidic residues" evidence="1">
    <location>
        <begin position="224"/>
        <end position="238"/>
    </location>
</feature>
<feature type="compositionally biased region" description="Polar residues" evidence="1">
    <location>
        <begin position="1"/>
        <end position="12"/>
    </location>
</feature>
<name>A0AAW1W8D0_RUBAR</name>
<evidence type="ECO:0000313" key="3">
    <source>
        <dbReference type="Proteomes" id="UP001457282"/>
    </source>
</evidence>
<sequence>MKLSAKSMSSPGRTDKFPPPLMRFLRSNVGSRSRGRLRSSPMFVRRKNTAVETQEPTSPKVTCMGQVRVKRSSAASSRPVRARRTGAPNWKRCEWIQKGFFCSDFPGKIKAKSCSHFWRKWLPFFQAGFCRKAHVEKDPPKIEPQFADGVECFRSDEDEEEEQEFERKAKVFASSSSSPPKNALLLTRCRSAPYRSSSLACRFWGSPTKVEEETGEAEQSIEEPQNRENCSENERPTSESESISDQESRIKKQNEEKMEFFKGLELSIRERMAKSSSIENSKEGEFGPLILTRCKSEPARTAAEKLDPDSLIHGHQVFVIN</sequence>
<dbReference type="PANTHER" id="PTHR33448:SF10">
    <property type="entry name" value="PROTAMINE P1 FAMILY PROTEIN"/>
    <property type="match status" value="1"/>
</dbReference>
<dbReference type="AlphaFoldDB" id="A0AAW1W8D0"/>
<comment type="caution">
    <text evidence="2">The sequence shown here is derived from an EMBL/GenBank/DDBJ whole genome shotgun (WGS) entry which is preliminary data.</text>
</comment>
<gene>
    <name evidence="2" type="ORF">M0R45_029398</name>
</gene>
<dbReference type="PANTHER" id="PTHR33448">
    <property type="entry name" value="CHLOROPLAST PROTEIN HCF243-RELATED"/>
    <property type="match status" value="1"/>
</dbReference>
<proteinExistence type="predicted"/>
<evidence type="ECO:0000313" key="2">
    <source>
        <dbReference type="EMBL" id="KAK9920858.1"/>
    </source>
</evidence>
<evidence type="ECO:0000256" key="1">
    <source>
        <dbReference type="SAM" id="MobiDB-lite"/>
    </source>
</evidence>